<dbReference type="Gene3D" id="1.10.357.10">
    <property type="entry name" value="Tetracycline Repressor, domain 2"/>
    <property type="match status" value="1"/>
</dbReference>
<dbReference type="Proteomes" id="UP000075455">
    <property type="component" value="Unassembled WGS sequence"/>
</dbReference>
<protein>
    <recommendedName>
        <fullName evidence="1">HTH-type transcriptional repressor KstR2 C-terminal domain-containing protein</fullName>
    </recommendedName>
</protein>
<dbReference type="EMBL" id="LQYS01000028">
    <property type="protein sequence ID" value="KYD16836.1"/>
    <property type="molecule type" value="Genomic_DNA"/>
</dbReference>
<sequence length="124" mass="14372">MKNRSKSPEEELRSILEGVIRFKWEDREMAVIIHQEMALQSPRLKKILQYTQPVWQRVREVLEDGKKQGKFHFHSLDHTLLVIMGAVLFAGANQNQNLLINTESINVDDIVSDTLNLIFDGLMN</sequence>
<feature type="domain" description="HTH-type transcriptional repressor KstR2 C-terminal" evidence="1">
    <location>
        <begin position="6"/>
        <end position="87"/>
    </location>
</feature>
<evidence type="ECO:0000313" key="3">
    <source>
        <dbReference type="Proteomes" id="UP000075455"/>
    </source>
</evidence>
<dbReference type="SUPFAM" id="SSF48498">
    <property type="entry name" value="Tetracyclin repressor-like, C-terminal domain"/>
    <property type="match status" value="1"/>
</dbReference>
<proteinExistence type="predicted"/>
<evidence type="ECO:0000313" key="2">
    <source>
        <dbReference type="EMBL" id="KYD16836.1"/>
    </source>
</evidence>
<reference evidence="2 3" key="1">
    <citation type="submission" date="2016-01" db="EMBL/GenBank/DDBJ databases">
        <title>Draft Genome Sequences of Seven Thermophilic Sporeformers Isolated from Foods.</title>
        <authorList>
            <person name="Berendsen E.M."/>
            <person name="Wells-Bennik M.H."/>
            <person name="Krawcyk A.O."/>
            <person name="De Jong A."/>
            <person name="Holsappel S."/>
            <person name="Eijlander R.T."/>
            <person name="Kuipers O.P."/>
        </authorList>
    </citation>
    <scope>NUCLEOTIDE SEQUENCE [LARGE SCALE GENOMIC DNA]</scope>
    <source>
        <strain evidence="2 3">B4119</strain>
    </source>
</reference>
<dbReference type="PATRIC" id="fig|81408.3.peg.2812"/>
<dbReference type="AlphaFoldDB" id="A0A150LXK5"/>
<dbReference type="RefSeq" id="WP_161939230.1">
    <property type="nucleotide sequence ID" value="NZ_LQYS01000028.1"/>
</dbReference>
<gene>
    <name evidence="2" type="ORF">B4119_0542</name>
</gene>
<accession>A0A150LXK5</accession>
<dbReference type="InterPro" id="IPR036271">
    <property type="entry name" value="Tet_transcr_reg_TetR-rel_C_sf"/>
</dbReference>
<dbReference type="Pfam" id="PF17932">
    <property type="entry name" value="TetR_C_24"/>
    <property type="match status" value="1"/>
</dbReference>
<evidence type="ECO:0000259" key="1">
    <source>
        <dbReference type="Pfam" id="PF17932"/>
    </source>
</evidence>
<organism evidence="2 3">
    <name type="scientific">Saccharococcus caldoxylosilyticus</name>
    <dbReference type="NCBI Taxonomy" id="81408"/>
    <lineage>
        <taxon>Bacteria</taxon>
        <taxon>Bacillati</taxon>
        <taxon>Bacillota</taxon>
        <taxon>Bacilli</taxon>
        <taxon>Bacillales</taxon>
        <taxon>Anoxybacillaceae</taxon>
        <taxon>Saccharococcus</taxon>
    </lineage>
</organism>
<comment type="caution">
    <text evidence="2">The sequence shown here is derived from an EMBL/GenBank/DDBJ whole genome shotgun (WGS) entry which is preliminary data.</text>
</comment>
<name>A0A150LXK5_9BACL</name>
<dbReference type="InterPro" id="IPR041490">
    <property type="entry name" value="KstR2_TetR_C"/>
</dbReference>
<dbReference type="STRING" id="81408.B4119_0542"/>